<dbReference type="GO" id="GO:0032196">
    <property type="term" value="P:transposition"/>
    <property type="evidence" value="ECO:0007669"/>
    <property type="project" value="UniProtKB-KW"/>
</dbReference>
<feature type="domain" description="Cas12f1-like TNB" evidence="10">
    <location>
        <begin position="289"/>
        <end position="361"/>
    </location>
</feature>
<keyword evidence="4" id="KW-0479">Metal-binding</keyword>
<keyword evidence="7" id="KW-0233">DNA recombination</keyword>
<feature type="domain" description="Probable transposase IS891/IS1136/IS1341" evidence="9">
    <location>
        <begin position="166"/>
        <end position="277"/>
    </location>
</feature>
<dbReference type="KEGG" id="csg:Cylst_3566"/>
<evidence type="ECO:0000256" key="2">
    <source>
        <dbReference type="ARBA" id="ARBA00011044"/>
    </source>
</evidence>
<dbReference type="AlphaFoldDB" id="K9WZS1"/>
<sequence length="412" mass="47193">MYRAIKLRIYPTDEQESNLAQCFGNTRWLWNYMLNATTTAFQETGKGLSKVAMDKLLPGLKKEYEWLGLAYSQVLQRVTFNLSSAFVNFFEGRAKYPNFKSKYGKQSIQYPQNVKLMPQDSVIKFPGNMGMVKTVFHKELPNAKFTTVTISKNADGRYYASILFNQEKKKVVAINEAIGVDLGLKNFAITSDGSKYDLPKKRLAKLEKNRKRKQKKLARKKDKASKKRQKAKRLVARVSSKIARVREDFLHKLSRKIAYESQVICVEDMFVKNLVKNPNLAKAISDQGWGMFLTMLKYKAERFGHTYQEINRFFPSSQLCSETLLPIPMWQNGYDSLGIRFVDCPHCQKQHDRDINAAINIRNEGLRLLVLGTSTFAQGGDIRPKTSGRKKSTRSEAIPNELGSLHRTARSM</sequence>
<feature type="compositionally biased region" description="Basic residues" evidence="8">
    <location>
        <begin position="208"/>
        <end position="232"/>
    </location>
</feature>
<dbReference type="InterPro" id="IPR051399">
    <property type="entry name" value="RNA-guided_DNA_endo/Transpos"/>
</dbReference>
<dbReference type="PANTHER" id="PTHR30405:SF25">
    <property type="entry name" value="RNA-GUIDED DNA ENDONUCLEASE INSQ-RELATED"/>
    <property type="match status" value="1"/>
</dbReference>
<evidence type="ECO:0000259" key="9">
    <source>
        <dbReference type="Pfam" id="PF01385"/>
    </source>
</evidence>
<feature type="region of interest" description="Disordered" evidence="8">
    <location>
        <begin position="200"/>
        <end position="232"/>
    </location>
</feature>
<keyword evidence="13" id="KW-1185">Reference proteome</keyword>
<dbReference type="GO" id="GO:0046872">
    <property type="term" value="F:metal ion binding"/>
    <property type="evidence" value="ECO:0007669"/>
    <property type="project" value="UniProtKB-KW"/>
</dbReference>
<evidence type="ECO:0000256" key="8">
    <source>
        <dbReference type="SAM" id="MobiDB-lite"/>
    </source>
</evidence>
<comment type="similarity">
    <text evidence="1">In the C-terminal section; belongs to the transposase 35 family.</text>
</comment>
<feature type="domain" description="Transposase putative helix-turn-helix" evidence="11">
    <location>
        <begin position="1"/>
        <end position="46"/>
    </location>
</feature>
<dbReference type="eggNOG" id="COG0675">
    <property type="taxonomic scope" value="Bacteria"/>
</dbReference>
<evidence type="ECO:0000256" key="6">
    <source>
        <dbReference type="ARBA" id="ARBA00023125"/>
    </source>
</evidence>
<evidence type="ECO:0000256" key="7">
    <source>
        <dbReference type="ARBA" id="ARBA00023172"/>
    </source>
</evidence>
<dbReference type="OrthoDB" id="443538at2"/>
<dbReference type="Pfam" id="PF07282">
    <property type="entry name" value="Cas12f1-like_TNB"/>
    <property type="match status" value="1"/>
</dbReference>
<dbReference type="RefSeq" id="WP_015208951.1">
    <property type="nucleotide sequence ID" value="NC_019757.1"/>
</dbReference>
<dbReference type="NCBIfam" id="NF040570">
    <property type="entry name" value="guided_TnpB"/>
    <property type="match status" value="1"/>
</dbReference>
<dbReference type="InterPro" id="IPR021027">
    <property type="entry name" value="Transposase_put_HTH"/>
</dbReference>
<organism evidence="12 13">
    <name type="scientific">Cylindrospermum stagnale PCC 7417</name>
    <dbReference type="NCBI Taxonomy" id="56107"/>
    <lineage>
        <taxon>Bacteria</taxon>
        <taxon>Bacillati</taxon>
        <taxon>Cyanobacteriota</taxon>
        <taxon>Cyanophyceae</taxon>
        <taxon>Nostocales</taxon>
        <taxon>Nostocaceae</taxon>
        <taxon>Cylindrospermum</taxon>
    </lineage>
</organism>
<dbReference type="PATRIC" id="fig|56107.3.peg.3923"/>
<dbReference type="InterPro" id="IPR010095">
    <property type="entry name" value="Cas12f1-like_TNB"/>
</dbReference>
<keyword evidence="6" id="KW-0238">DNA-binding</keyword>
<dbReference type="GO" id="GO:0006310">
    <property type="term" value="P:DNA recombination"/>
    <property type="evidence" value="ECO:0007669"/>
    <property type="project" value="UniProtKB-KW"/>
</dbReference>
<name>K9WZS1_9NOST</name>
<accession>K9WZS1</accession>
<protein>
    <submittedName>
        <fullName evidence="12">Transposase, IS605 OrfB family, central region</fullName>
    </submittedName>
</protein>
<evidence type="ECO:0000256" key="5">
    <source>
        <dbReference type="ARBA" id="ARBA00022833"/>
    </source>
</evidence>
<evidence type="ECO:0000313" key="13">
    <source>
        <dbReference type="Proteomes" id="UP000010475"/>
    </source>
</evidence>
<proteinExistence type="inferred from homology"/>
<evidence type="ECO:0000259" key="11">
    <source>
        <dbReference type="Pfam" id="PF12323"/>
    </source>
</evidence>
<evidence type="ECO:0000256" key="3">
    <source>
        <dbReference type="ARBA" id="ARBA00022578"/>
    </source>
</evidence>
<keyword evidence="3" id="KW-0815">Transposition</keyword>
<feature type="region of interest" description="Disordered" evidence="8">
    <location>
        <begin position="380"/>
        <end position="412"/>
    </location>
</feature>
<gene>
    <name evidence="12" type="ORF">Cylst_3566</name>
</gene>
<dbReference type="Pfam" id="PF12323">
    <property type="entry name" value="HTH_OrfB_IS605"/>
    <property type="match status" value="1"/>
</dbReference>
<dbReference type="HOGENOM" id="CLU_032903_0_0_3"/>
<evidence type="ECO:0000256" key="1">
    <source>
        <dbReference type="ARBA" id="ARBA00008761"/>
    </source>
</evidence>
<evidence type="ECO:0000256" key="4">
    <source>
        <dbReference type="ARBA" id="ARBA00022723"/>
    </source>
</evidence>
<dbReference type="STRING" id="56107.Cylst_3566"/>
<dbReference type="NCBIfam" id="TIGR01766">
    <property type="entry name" value="IS200/IS605 family accessory protein TnpB-like domain"/>
    <property type="match status" value="1"/>
</dbReference>
<dbReference type="Pfam" id="PF01385">
    <property type="entry name" value="OrfB_IS605"/>
    <property type="match status" value="1"/>
</dbReference>
<comment type="similarity">
    <text evidence="2">In the N-terminal section; belongs to the transposase 2 family.</text>
</comment>
<dbReference type="PANTHER" id="PTHR30405">
    <property type="entry name" value="TRANSPOSASE"/>
    <property type="match status" value="1"/>
</dbReference>
<evidence type="ECO:0000259" key="10">
    <source>
        <dbReference type="Pfam" id="PF07282"/>
    </source>
</evidence>
<dbReference type="EMBL" id="CP003642">
    <property type="protein sequence ID" value="AFZ25703.1"/>
    <property type="molecule type" value="Genomic_DNA"/>
</dbReference>
<dbReference type="GO" id="GO:0003677">
    <property type="term" value="F:DNA binding"/>
    <property type="evidence" value="ECO:0007669"/>
    <property type="project" value="UniProtKB-KW"/>
</dbReference>
<keyword evidence="5" id="KW-0862">Zinc</keyword>
<reference evidence="12 13" key="1">
    <citation type="submission" date="2012-06" db="EMBL/GenBank/DDBJ databases">
        <title>Finished chromosome of genome of Cylindrospermum stagnale PCC 7417.</title>
        <authorList>
            <consortium name="US DOE Joint Genome Institute"/>
            <person name="Gugger M."/>
            <person name="Coursin T."/>
            <person name="Rippka R."/>
            <person name="Tandeau De Marsac N."/>
            <person name="Huntemann M."/>
            <person name="Wei C.-L."/>
            <person name="Han J."/>
            <person name="Detter J.C."/>
            <person name="Han C."/>
            <person name="Tapia R."/>
            <person name="Chen A."/>
            <person name="Kyrpides N."/>
            <person name="Mavromatis K."/>
            <person name="Markowitz V."/>
            <person name="Szeto E."/>
            <person name="Ivanova N."/>
            <person name="Pagani I."/>
            <person name="Pati A."/>
            <person name="Goodwin L."/>
            <person name="Nordberg H.P."/>
            <person name="Cantor M.N."/>
            <person name="Hua S.X."/>
            <person name="Woyke T."/>
            <person name="Kerfeld C.A."/>
        </authorList>
    </citation>
    <scope>NUCLEOTIDE SEQUENCE [LARGE SCALE GENOMIC DNA]</scope>
    <source>
        <strain evidence="12 13">PCC 7417</strain>
    </source>
</reference>
<dbReference type="Proteomes" id="UP000010475">
    <property type="component" value="Chromosome"/>
</dbReference>
<evidence type="ECO:0000313" key="12">
    <source>
        <dbReference type="EMBL" id="AFZ25703.1"/>
    </source>
</evidence>
<dbReference type="InterPro" id="IPR001959">
    <property type="entry name" value="Transposase"/>
</dbReference>